<dbReference type="InterPro" id="IPR013154">
    <property type="entry name" value="ADH-like_N"/>
</dbReference>
<dbReference type="SUPFAM" id="SSF50129">
    <property type="entry name" value="GroES-like"/>
    <property type="match status" value="1"/>
</dbReference>
<evidence type="ECO:0000256" key="1">
    <source>
        <dbReference type="ARBA" id="ARBA00001947"/>
    </source>
</evidence>
<dbReference type="InterPro" id="IPR036291">
    <property type="entry name" value="NAD(P)-bd_dom_sf"/>
</dbReference>
<reference evidence="8 9" key="1">
    <citation type="submission" date="2020-08" db="EMBL/GenBank/DDBJ databases">
        <title>Genomic Encyclopedia of Type Strains, Phase III (KMG-III): the genomes of soil and plant-associated and newly described type strains.</title>
        <authorList>
            <person name="Whitman W."/>
        </authorList>
    </citation>
    <scope>NUCLEOTIDE SEQUENCE [LARGE SCALE GENOMIC DNA]</scope>
    <source>
        <strain evidence="8 9">CECT 8654</strain>
    </source>
</reference>
<dbReference type="GO" id="GO:0034079">
    <property type="term" value="P:butanediol biosynthetic process"/>
    <property type="evidence" value="ECO:0007669"/>
    <property type="project" value="TreeGrafter"/>
</dbReference>
<dbReference type="PROSITE" id="PS00059">
    <property type="entry name" value="ADH_ZINC"/>
    <property type="match status" value="1"/>
</dbReference>
<dbReference type="EMBL" id="JACHWY010000003">
    <property type="protein sequence ID" value="MBB3048262.1"/>
    <property type="molecule type" value="Genomic_DNA"/>
</dbReference>
<keyword evidence="5" id="KW-0560">Oxidoreductase</keyword>
<dbReference type="Proteomes" id="UP000537130">
    <property type="component" value="Unassembled WGS sequence"/>
</dbReference>
<evidence type="ECO:0000313" key="9">
    <source>
        <dbReference type="Proteomes" id="UP000537130"/>
    </source>
</evidence>
<dbReference type="InterPro" id="IPR020843">
    <property type="entry name" value="ER"/>
</dbReference>
<dbReference type="PANTHER" id="PTHR43161">
    <property type="entry name" value="SORBITOL DEHYDROGENASE"/>
    <property type="match status" value="1"/>
</dbReference>
<dbReference type="GO" id="GO:0000721">
    <property type="term" value="F:(R,R)-butanediol dehydrogenase activity"/>
    <property type="evidence" value="ECO:0007669"/>
    <property type="project" value="TreeGrafter"/>
</dbReference>
<keyword evidence="9" id="KW-1185">Reference proteome</keyword>
<sequence>MKMPLVNVHGPDDVRIDQVDIPEPGDDDVLVKVSLCGICGSDLGYIRMGGLGGTQPMPLGHELVGTVAALGENVGSLSAGDRVVINPMANANAIGNGGPEGGFAPFLQVRGVARDPRALLKVPDTLPSEHAALVEPLSVALHGCHKGQAKQGDRVVVFGAGPIGLSAIVALRYLGVSDIVAVDLSEFRLSIARQLGATTIQAQTDLAAALMEHQGRTDLMGMSVPNTDLYLETTGAGPVFEQITSLAKTGARVVVLGLHKAPVSFDLVNLLMRELVVTGSMAYDNEFSDVISMLSRGDIDVSPLISHCLPLSKFTEALALAGDISTAAKVLIDCQQ</sequence>
<evidence type="ECO:0000256" key="2">
    <source>
        <dbReference type="ARBA" id="ARBA00008072"/>
    </source>
</evidence>
<evidence type="ECO:0000256" key="3">
    <source>
        <dbReference type="ARBA" id="ARBA00022723"/>
    </source>
</evidence>
<name>A0A7W4W6B4_9GAMM</name>
<dbReference type="RefSeq" id="WP_183411055.1">
    <property type="nucleotide sequence ID" value="NZ_JACHWY010000003.1"/>
</dbReference>
<dbReference type="SMART" id="SM00829">
    <property type="entry name" value="PKS_ER"/>
    <property type="match status" value="1"/>
</dbReference>
<organism evidence="8 9">
    <name type="scientific">Litorivivens lipolytica</name>
    <dbReference type="NCBI Taxonomy" id="1524264"/>
    <lineage>
        <taxon>Bacteria</taxon>
        <taxon>Pseudomonadati</taxon>
        <taxon>Pseudomonadota</taxon>
        <taxon>Gammaproteobacteria</taxon>
        <taxon>Litorivivens</taxon>
    </lineage>
</organism>
<keyword evidence="3 6" id="KW-0479">Metal-binding</keyword>
<evidence type="ECO:0000313" key="8">
    <source>
        <dbReference type="EMBL" id="MBB3048262.1"/>
    </source>
</evidence>
<dbReference type="InterPro" id="IPR013149">
    <property type="entry name" value="ADH-like_C"/>
</dbReference>
<dbReference type="PANTHER" id="PTHR43161:SF23">
    <property type="entry name" value="(R,R)-BUTANEDIOL DEHYDROGENASE-RELATED"/>
    <property type="match status" value="1"/>
</dbReference>
<evidence type="ECO:0000256" key="6">
    <source>
        <dbReference type="RuleBase" id="RU361277"/>
    </source>
</evidence>
<comment type="cofactor">
    <cofactor evidence="1 6">
        <name>Zn(2+)</name>
        <dbReference type="ChEBI" id="CHEBI:29105"/>
    </cofactor>
</comment>
<dbReference type="Pfam" id="PF08240">
    <property type="entry name" value="ADH_N"/>
    <property type="match status" value="1"/>
</dbReference>
<dbReference type="AlphaFoldDB" id="A0A7W4W6B4"/>
<dbReference type="Gene3D" id="3.40.50.720">
    <property type="entry name" value="NAD(P)-binding Rossmann-like Domain"/>
    <property type="match status" value="1"/>
</dbReference>
<dbReference type="InterPro" id="IPR002328">
    <property type="entry name" value="ADH_Zn_CS"/>
</dbReference>
<protein>
    <submittedName>
        <fullName evidence="8">Threonine dehydrogenase-like Zn-dependent dehydrogenase</fullName>
    </submittedName>
</protein>
<evidence type="ECO:0000259" key="7">
    <source>
        <dbReference type="SMART" id="SM00829"/>
    </source>
</evidence>
<dbReference type="GO" id="GO:0005737">
    <property type="term" value="C:cytoplasm"/>
    <property type="evidence" value="ECO:0007669"/>
    <property type="project" value="TreeGrafter"/>
</dbReference>
<dbReference type="SUPFAM" id="SSF51735">
    <property type="entry name" value="NAD(P)-binding Rossmann-fold domains"/>
    <property type="match status" value="1"/>
</dbReference>
<dbReference type="Gene3D" id="3.90.180.10">
    <property type="entry name" value="Medium-chain alcohol dehydrogenases, catalytic domain"/>
    <property type="match status" value="1"/>
</dbReference>
<dbReference type="GO" id="GO:0008270">
    <property type="term" value="F:zinc ion binding"/>
    <property type="evidence" value="ECO:0007669"/>
    <property type="project" value="InterPro"/>
</dbReference>
<comment type="caution">
    <text evidence="8">The sequence shown here is derived from an EMBL/GenBank/DDBJ whole genome shotgun (WGS) entry which is preliminary data.</text>
</comment>
<evidence type="ECO:0000256" key="5">
    <source>
        <dbReference type="ARBA" id="ARBA00023002"/>
    </source>
</evidence>
<feature type="domain" description="Enoyl reductase (ER)" evidence="7">
    <location>
        <begin position="10"/>
        <end position="332"/>
    </location>
</feature>
<dbReference type="Pfam" id="PF00107">
    <property type="entry name" value="ADH_zinc_N"/>
    <property type="match status" value="1"/>
</dbReference>
<evidence type="ECO:0000256" key="4">
    <source>
        <dbReference type="ARBA" id="ARBA00022833"/>
    </source>
</evidence>
<comment type="similarity">
    <text evidence="2 6">Belongs to the zinc-containing alcohol dehydrogenase family.</text>
</comment>
<gene>
    <name evidence="8" type="ORF">FHR99_002536</name>
</gene>
<keyword evidence="4 6" id="KW-0862">Zinc</keyword>
<accession>A0A7W4W6B4</accession>
<dbReference type="InterPro" id="IPR011032">
    <property type="entry name" value="GroES-like_sf"/>
</dbReference>
<proteinExistence type="inferred from homology"/>